<dbReference type="InterPro" id="IPR011413">
    <property type="entry name" value="UCP036540_AIR"/>
</dbReference>
<dbReference type="Pfam" id="PF00586">
    <property type="entry name" value="AIRS"/>
    <property type="match status" value="1"/>
</dbReference>
<evidence type="ECO:0000313" key="3">
    <source>
        <dbReference type="EMBL" id="ALT69509.1"/>
    </source>
</evidence>
<dbReference type="CDD" id="cd02192">
    <property type="entry name" value="PurM-like3"/>
    <property type="match status" value="1"/>
</dbReference>
<keyword evidence="4" id="KW-1185">Reference proteome</keyword>
<dbReference type="PANTHER" id="PTHR30270:SF0">
    <property type="entry name" value="THIAMINE-MONOPHOSPHATE KINASE"/>
    <property type="match status" value="1"/>
</dbReference>
<dbReference type="RefSeq" id="WP_157064720.1">
    <property type="nucleotide sequence ID" value="NZ_CP011266.1"/>
</dbReference>
<gene>
    <name evidence="3" type="ORF">sm9_1742</name>
</gene>
<dbReference type="Pfam" id="PF02769">
    <property type="entry name" value="AIRS_C"/>
    <property type="match status" value="1"/>
</dbReference>
<proteinExistence type="predicted"/>
<dbReference type="EMBL" id="CP011266">
    <property type="protein sequence ID" value="ALT69509.1"/>
    <property type="molecule type" value="Genomic_DNA"/>
</dbReference>
<dbReference type="AlphaFoldDB" id="A0A0U2SKW5"/>
<organism evidence="3 4">
    <name type="scientific">Methanobrevibacter millerae</name>
    <dbReference type="NCBI Taxonomy" id="230361"/>
    <lineage>
        <taxon>Archaea</taxon>
        <taxon>Methanobacteriati</taxon>
        <taxon>Methanobacteriota</taxon>
        <taxon>Methanomada group</taxon>
        <taxon>Methanobacteria</taxon>
        <taxon>Methanobacteriales</taxon>
        <taxon>Methanobacteriaceae</taxon>
        <taxon>Methanobrevibacter</taxon>
    </lineage>
</organism>
<feature type="domain" description="PurM-like N-terminal" evidence="1">
    <location>
        <begin position="48"/>
        <end position="155"/>
    </location>
</feature>
<dbReference type="InterPro" id="IPR036921">
    <property type="entry name" value="PurM-like_N_sf"/>
</dbReference>
<dbReference type="PATRIC" id="fig|230361.4.peg.1804"/>
<dbReference type="GO" id="GO:0009030">
    <property type="term" value="F:thiamine-phosphate kinase activity"/>
    <property type="evidence" value="ECO:0007669"/>
    <property type="project" value="InterPro"/>
</dbReference>
<reference evidence="3 4" key="1">
    <citation type="submission" date="2015-04" db="EMBL/GenBank/DDBJ databases">
        <title>The complete genome sequence of the rumen methanogen Methanobrevibacter millerae SM9.</title>
        <authorList>
            <person name="Leahy S.C."/>
            <person name="Kelly W.J."/>
            <person name="Pacheco D.M."/>
            <person name="Li D."/>
            <person name="Altermann E."/>
            <person name="Attwood G.T."/>
        </authorList>
    </citation>
    <scope>NUCLEOTIDE SEQUENCE [LARGE SCALE GENOMIC DNA]</scope>
    <source>
        <strain evidence="3 4">SM9</strain>
    </source>
</reference>
<dbReference type="Gene3D" id="3.90.650.10">
    <property type="entry name" value="PurM-like C-terminal domain"/>
    <property type="match status" value="1"/>
</dbReference>
<dbReference type="InterPro" id="IPR036676">
    <property type="entry name" value="PurM-like_C_sf"/>
</dbReference>
<dbReference type="InterPro" id="IPR017668">
    <property type="entry name" value="Methan_mark_2"/>
</dbReference>
<dbReference type="GO" id="GO:0009228">
    <property type="term" value="P:thiamine biosynthetic process"/>
    <property type="evidence" value="ECO:0007669"/>
    <property type="project" value="InterPro"/>
</dbReference>
<dbReference type="Gene3D" id="3.30.1330.10">
    <property type="entry name" value="PurM-like, N-terminal domain"/>
    <property type="match status" value="1"/>
</dbReference>
<dbReference type="Proteomes" id="UP000067738">
    <property type="component" value="Chromosome"/>
</dbReference>
<accession>A0A0U2SKW5</accession>
<evidence type="ECO:0000259" key="2">
    <source>
        <dbReference type="Pfam" id="PF02769"/>
    </source>
</evidence>
<protein>
    <submittedName>
        <fullName evidence="3">Methanogenesis marker protein 2</fullName>
    </submittedName>
</protein>
<dbReference type="PIRSF" id="PIRSF036540">
    <property type="entry name" value="UCP036540_AIR"/>
    <property type="match status" value="1"/>
</dbReference>
<evidence type="ECO:0000259" key="1">
    <source>
        <dbReference type="Pfam" id="PF00586"/>
    </source>
</evidence>
<evidence type="ECO:0000313" key="4">
    <source>
        <dbReference type="Proteomes" id="UP000067738"/>
    </source>
</evidence>
<feature type="domain" description="PurM-like C-terminal" evidence="2">
    <location>
        <begin position="169"/>
        <end position="309"/>
    </location>
</feature>
<dbReference type="PANTHER" id="PTHR30270">
    <property type="entry name" value="THIAMINE-MONOPHOSPHATE KINASE"/>
    <property type="match status" value="1"/>
</dbReference>
<dbReference type="NCBIfam" id="TIGR03267">
    <property type="entry name" value="methan_mark_2"/>
    <property type="match status" value="1"/>
</dbReference>
<dbReference type="SUPFAM" id="SSF55326">
    <property type="entry name" value="PurM N-terminal domain-like"/>
    <property type="match status" value="1"/>
</dbReference>
<dbReference type="GeneID" id="26736685"/>
<dbReference type="KEGG" id="mmil:sm9_1742"/>
<dbReference type="SUPFAM" id="SSF56042">
    <property type="entry name" value="PurM C-terminal domain-like"/>
    <property type="match status" value="1"/>
</dbReference>
<sequence>MGFILDFEKLIKEVQEFEGVSRKSSIDNVVNLLSDAYNVSGDVIIDIGDDASAVDIGNNQVVLIAADGIWGQIMNVNPYWAGYCSVLVNVNDIAAMGGKPLAMVNIMSINHDEIYEDLLTGIKDGCLKFGVPMVGGHLHPDGDSDSVGVAIVGIAQKDKLITSFDAKTGDKVIVAIDLDGKPHEMFSLNWDTTYDKDAQLVRDQITAVQYLAEHDYIKAGKDISNPGILGTLEMLLETSEKGANVNLEDIPKNENMPWNDWLKSYPGSGFVFTASKDKCDFICDYLAEYSIEACVVGEVTDDRVLNVTYKDQTIEVFNQNKNPVFKL</sequence>
<dbReference type="InterPro" id="IPR006283">
    <property type="entry name" value="ThiL-like"/>
</dbReference>
<name>A0A0U2SKW5_9EURY</name>
<dbReference type="InterPro" id="IPR010918">
    <property type="entry name" value="PurM-like_C_dom"/>
</dbReference>
<dbReference type="OrthoDB" id="31494at2157"/>
<dbReference type="InterPro" id="IPR016188">
    <property type="entry name" value="PurM-like_N"/>
</dbReference>